<feature type="region of interest" description="Disordered" evidence="4">
    <location>
        <begin position="46"/>
        <end position="66"/>
    </location>
</feature>
<dbReference type="SMART" id="SM00642">
    <property type="entry name" value="Aamy"/>
    <property type="match status" value="1"/>
</dbReference>
<dbReference type="InterPro" id="IPR006047">
    <property type="entry name" value="GH13_cat_dom"/>
</dbReference>
<evidence type="ECO:0000256" key="3">
    <source>
        <dbReference type="ARBA" id="ARBA00022729"/>
    </source>
</evidence>
<comment type="cofactor">
    <cofactor evidence="1">
        <name>Ca(2+)</name>
        <dbReference type="ChEBI" id="CHEBI:29108"/>
    </cofactor>
</comment>
<gene>
    <name evidence="7" type="ORF">GCM10007380_25860</name>
</gene>
<dbReference type="Pfam" id="PF22026">
    <property type="entry name" value="Alpha-amylase_C_2"/>
    <property type="match status" value="1"/>
</dbReference>
<dbReference type="GO" id="GO:0046872">
    <property type="term" value="F:metal ion binding"/>
    <property type="evidence" value="ECO:0007669"/>
    <property type="project" value="UniProtKB-KW"/>
</dbReference>
<accession>A0A8J3ARR0</accession>
<dbReference type="Gene3D" id="3.20.20.80">
    <property type="entry name" value="Glycosidases"/>
    <property type="match status" value="1"/>
</dbReference>
<evidence type="ECO:0000256" key="1">
    <source>
        <dbReference type="ARBA" id="ARBA00001913"/>
    </source>
</evidence>
<keyword evidence="8" id="KW-1185">Reference proteome</keyword>
<evidence type="ECO:0000313" key="7">
    <source>
        <dbReference type="EMBL" id="GGI15018.1"/>
    </source>
</evidence>
<sequence length="501" mass="57354">MKRFSYLLIAIVFILNMIPNKIFAEKNTDLKNDMVYRVLVDRFNDGNPRNDKDTNPNDLNKSQGGDLEGITQKLDYIKEFGYTTISLSPIFENDADSYDGFSVINFKQIDPRFGTMKDLKKLIKEAHKRDMKIIIDFVINNVSPNSDLAKNDQYANWFNPKSSTSDEEKWVNGLPDLNQNNKDVEKYFLDLGKWWINEADFDGYYLQDVNYVPVSFLESFTKGIKNADSNFIVLADLNETSDVQVEKYSNVGFDAINNASLLSKLSDSFASQNEPITDLYNAHNELSKQLGSTQSVNFLDNEMTDRFVSIAQSKGEYPPSRLKLALVYLFSTPGLPMNYYGTEIAVNGSKIPENRKSMDFRTDEDFSNYIIKLTELRSTLPSLTKGDFEVIYDKKGMTLFKRSYKKETTFIAINNTSYDQKIHLDFDVVKNTNELRGLQNDDLVRPSKKGFDIVLKRESSNIYAVAPKTHINLGVMIAIPSIFIGFVIFLWAAKRRQSKIK</sequence>
<organism evidence="7 8">
    <name type="scientific">Gottfriedia solisilvae</name>
    <dbReference type="NCBI Taxonomy" id="1516104"/>
    <lineage>
        <taxon>Bacteria</taxon>
        <taxon>Bacillati</taxon>
        <taxon>Bacillota</taxon>
        <taxon>Bacilli</taxon>
        <taxon>Bacillales</taxon>
        <taxon>Bacillaceae</taxon>
        <taxon>Gottfriedia</taxon>
    </lineage>
</organism>
<feature type="transmembrane region" description="Helical" evidence="5">
    <location>
        <begin position="473"/>
        <end position="493"/>
    </location>
</feature>
<dbReference type="EMBL" id="BMHB01000001">
    <property type="protein sequence ID" value="GGI15018.1"/>
    <property type="molecule type" value="Genomic_DNA"/>
</dbReference>
<dbReference type="SUPFAM" id="SSF51445">
    <property type="entry name" value="(Trans)glycosidases"/>
    <property type="match status" value="1"/>
</dbReference>
<dbReference type="PANTHER" id="PTHR10357:SF215">
    <property type="entry name" value="ALPHA-AMYLASE 1"/>
    <property type="match status" value="1"/>
</dbReference>
<dbReference type="PANTHER" id="PTHR10357">
    <property type="entry name" value="ALPHA-AMYLASE FAMILY MEMBER"/>
    <property type="match status" value="1"/>
</dbReference>
<keyword evidence="2" id="KW-0479">Metal-binding</keyword>
<dbReference type="GO" id="GO:0005975">
    <property type="term" value="P:carbohydrate metabolic process"/>
    <property type="evidence" value="ECO:0007669"/>
    <property type="project" value="InterPro"/>
</dbReference>
<proteinExistence type="predicted"/>
<evidence type="ECO:0000256" key="2">
    <source>
        <dbReference type="ARBA" id="ARBA00022723"/>
    </source>
</evidence>
<dbReference type="Proteomes" id="UP000626244">
    <property type="component" value="Unassembled WGS sequence"/>
</dbReference>
<dbReference type="SUPFAM" id="SSF51011">
    <property type="entry name" value="Glycosyl hydrolase domain"/>
    <property type="match status" value="1"/>
</dbReference>
<protein>
    <submittedName>
        <fullName evidence="7">Alpha-amylase</fullName>
    </submittedName>
</protein>
<keyword evidence="5" id="KW-1133">Transmembrane helix</keyword>
<evidence type="ECO:0000256" key="4">
    <source>
        <dbReference type="SAM" id="MobiDB-lite"/>
    </source>
</evidence>
<dbReference type="InterPro" id="IPR054174">
    <property type="entry name" value="Alpha-amylase-like_C"/>
</dbReference>
<dbReference type="RefSeq" id="WP_087999957.1">
    <property type="nucleotide sequence ID" value="NZ_BMHB01000001.1"/>
</dbReference>
<evidence type="ECO:0000259" key="6">
    <source>
        <dbReference type="SMART" id="SM00642"/>
    </source>
</evidence>
<evidence type="ECO:0000256" key="5">
    <source>
        <dbReference type="SAM" id="Phobius"/>
    </source>
</evidence>
<reference evidence="8" key="1">
    <citation type="journal article" date="2019" name="Int. J. Syst. Evol. Microbiol.">
        <title>The Global Catalogue of Microorganisms (GCM) 10K type strain sequencing project: providing services to taxonomists for standard genome sequencing and annotation.</title>
        <authorList>
            <consortium name="The Broad Institute Genomics Platform"/>
            <consortium name="The Broad Institute Genome Sequencing Center for Infectious Disease"/>
            <person name="Wu L."/>
            <person name="Ma J."/>
        </authorList>
    </citation>
    <scope>NUCLEOTIDE SEQUENCE [LARGE SCALE GENOMIC DNA]</scope>
    <source>
        <strain evidence="8">CGMCC 1.14993</strain>
    </source>
</reference>
<keyword evidence="5" id="KW-0472">Membrane</keyword>
<keyword evidence="5" id="KW-0812">Transmembrane</keyword>
<dbReference type="Gene3D" id="2.60.40.1180">
    <property type="entry name" value="Golgi alpha-mannosidase II"/>
    <property type="match status" value="1"/>
</dbReference>
<dbReference type="AlphaFoldDB" id="A0A8J3ARR0"/>
<name>A0A8J3ARR0_9BACI</name>
<dbReference type="InterPro" id="IPR013780">
    <property type="entry name" value="Glyco_hydro_b"/>
</dbReference>
<feature type="domain" description="Glycosyl hydrolase family 13 catalytic" evidence="6">
    <location>
        <begin position="37"/>
        <end position="377"/>
    </location>
</feature>
<dbReference type="OrthoDB" id="9805159at2"/>
<dbReference type="Pfam" id="PF00128">
    <property type="entry name" value="Alpha-amylase"/>
    <property type="match status" value="1"/>
</dbReference>
<keyword evidence="3" id="KW-0732">Signal</keyword>
<comment type="caution">
    <text evidence="7">The sequence shown here is derived from an EMBL/GenBank/DDBJ whole genome shotgun (WGS) entry which is preliminary data.</text>
</comment>
<evidence type="ECO:0000313" key="8">
    <source>
        <dbReference type="Proteomes" id="UP000626244"/>
    </source>
</evidence>
<dbReference type="InterPro" id="IPR017853">
    <property type="entry name" value="GH"/>
</dbReference>
<feature type="compositionally biased region" description="Basic and acidic residues" evidence="4">
    <location>
        <begin position="46"/>
        <end position="55"/>
    </location>
</feature>